<name>C6LJY9_9FIRM</name>
<dbReference type="PANTHER" id="PTHR36108:SF13">
    <property type="entry name" value="COLOSSIN-B-RELATED"/>
    <property type="match status" value="1"/>
</dbReference>
<evidence type="ECO:0000256" key="4">
    <source>
        <dbReference type="SAM" id="Phobius"/>
    </source>
</evidence>
<feature type="domain" description="SpaA-like prealbumin fold" evidence="6">
    <location>
        <begin position="586"/>
        <end position="676"/>
    </location>
</feature>
<dbReference type="Proteomes" id="UP000005561">
    <property type="component" value="Unassembled WGS sequence"/>
</dbReference>
<feature type="chain" id="PRO_5002966363" description="Cna protein B-type domain protein" evidence="5">
    <location>
        <begin position="30"/>
        <end position="1707"/>
    </location>
</feature>
<feature type="domain" description="T-Q ester bond containing" evidence="7">
    <location>
        <begin position="1050"/>
        <end position="1169"/>
    </location>
</feature>
<proteinExistence type="inferred from homology"/>
<keyword evidence="4" id="KW-0812">Transmembrane</keyword>
<keyword evidence="9" id="KW-1185">Reference proteome</keyword>
<evidence type="ECO:0000256" key="1">
    <source>
        <dbReference type="ARBA" id="ARBA00007257"/>
    </source>
</evidence>
<keyword evidence="4" id="KW-1133">Transmembrane helix</keyword>
<dbReference type="InterPro" id="IPR041100">
    <property type="entry name" value="TQ"/>
</dbReference>
<organism evidence="8 9">
    <name type="scientific">Marvinbryantia formatexigens DSM 14469</name>
    <dbReference type="NCBI Taxonomy" id="478749"/>
    <lineage>
        <taxon>Bacteria</taxon>
        <taxon>Bacillati</taxon>
        <taxon>Bacillota</taxon>
        <taxon>Clostridia</taxon>
        <taxon>Lachnospirales</taxon>
        <taxon>Lachnospiraceae</taxon>
        <taxon>Marvinbryantia</taxon>
    </lineage>
</organism>
<evidence type="ECO:0000256" key="5">
    <source>
        <dbReference type="SAM" id="SignalP"/>
    </source>
</evidence>
<dbReference type="Gene3D" id="2.60.40.3930">
    <property type="match status" value="6"/>
</dbReference>
<keyword evidence="2" id="KW-0964">Secreted</keyword>
<comment type="caution">
    <text evidence="8">The sequence shown here is derived from an EMBL/GenBank/DDBJ whole genome shotgun (WGS) entry which is preliminary data.</text>
</comment>
<feature type="domain" description="T-Q ester bond containing" evidence="7">
    <location>
        <begin position="1532"/>
        <end position="1655"/>
    </location>
</feature>
<accession>C6LJY9</accession>
<dbReference type="EMBL" id="ACCL02000022">
    <property type="protein sequence ID" value="EET59067.1"/>
    <property type="molecule type" value="Genomic_DNA"/>
</dbReference>
<sequence>MEKRKSLMAGLLSLILTVTTLLGSIPVYAAEQVYTNAPEKAGTVIKARDDGTEDSSFSESIMNADGETAYCIQLGVLFEPGYKTKKDATTELTQNQIDNIALCLEYVKQYSREHSLTKQQRYLLEQCTVWRRLSAYLDWGYGQTRPSYDEVSKAVQDEVFENSLAFAKENKGKYTCYGYVYIGSGQNLGQFFAELNPGTGKLKKESANTSITNGNDCYSLSGATYTVYSDKSCTKKAGTFKTDKNGNSDELELAEGTYYVKETKAPKGFTLDDTVHTVKITAGETTVLNVTDTPKTAEVNLSIEKLDTETGNTPQGNASLAGAQFEWRYYDGYYTKDNLPQSPDRTWITQTRAEKGSDGTTHYITSLSDAYKVSGDAFYTQGGKIVLPLGTLTVTEKQAPSGYLLEGAYLQESGKSEKITGLYVTQITEQENNAVFSGANNASASDRVIHGGIKIQKRDADTRQSSPQGMASLEGTEFSITTLNENPVVVNGTSYAKDSVVLKLTTDVSGLAATEANVLPYGHYRITETKAPKGYLDSNASVEFDITEDGKIVDLTSEAKSIYDPVIRGGVKIQKRDAQTKLASPQGNATLENAEFSIISLNESPVVVNGTSYDQNQTIMTIRTNASGVAATAADALPYGRYKLTEVSAPQGYLDNKEAEVIFDITENGKIVDLTDEESSIYDEVIRGGVKIQKRDLETQEAKAQGNATLENTEFTITTLCTNPVVVDGKTYENGQVVMTLKTNPSGTAETAQNALPYGHYRLDEVKAPEGYLSDGAKAVEFDITENGKIVDLTGEKNSIYNQVIRGDLELVKVSDGDLNRLAGVPFSITSVTTGESHTIVTDQNGYASTASSWNKHTHNTNQGKTSEDGIWFGTSAPDDSKGALLYDTYTIEEQRCTANEGMSLLKFNITVYKDSFLVDLGTLTDDFVEIGTTALDKSTGSHMSQPKEKITIVDTVEYSGLKKGQEYKLIGTLMDAETGEPLLIDGKAVTSEKTFTAKKPEGKTEISFTFDASGLAGKTTVVFEELYQENLKLAVHADLTDTDQQVAFPEIGTQAKDSETGEHIAKASEKVTLVDTVTYKGLIPELEYTVNGRLMDRETGEPILVDGKPVTAETIFTPESHSGTVDVTFTFDASSLEGRTTVVFESLTQDDKEIAIHADIEDTDQQIFFPEIGTKASCPDTGSQMAEAKESLTITDTVSYHLLPVKEYKVSGTLMDKETGEPLLSDGKTVTSELVFTPEEPEGSVELSFTFDASALKGKTIVAFESVSYEEKEIAVHAEIDSEDQSIYFPEIHTQAKDSQTSEHFAAADKKVKIQDTISYKGLIPGLEYAASGTLMDKETGKELLINGKVVTAQAAFTPEESSGTVDVIFEFDASGLKGKTIVVFESVSQDGKEVAVHMDLEDTEQQILFPEIGTKAECPDTNSQTGITKKELTIKDTVTYHLIPGREYKLTGTLMDKETKKALKIDGKPVTSELVFTPEKPEGSVELTFTIDASALKGKTLVVFESVSYQDKEIAVHAEIDSGDQSIYFPEIGTSAKDQKDGDQKLLAEKDACIVDTVSYKNLTPGMEYKIIGTLMDKKTGKPVEAGGKAVTSEAVFQPEKTEGSVEVTFRFDASALTSGDIVVFEKLFITTDKTEVEITSHEDLKDKGQTVSLEVPEKDTPDVSTPVRTGDDTPILLYLGIAAAALVIAAAAGIPKLKQHSKKK</sequence>
<protein>
    <recommendedName>
        <fullName evidence="10">Cna protein B-type domain protein</fullName>
    </recommendedName>
</protein>
<dbReference type="OrthoDB" id="2295014at2"/>
<evidence type="ECO:0000256" key="3">
    <source>
        <dbReference type="ARBA" id="ARBA00022729"/>
    </source>
</evidence>
<feature type="domain" description="SpaA-like prealbumin fold" evidence="6">
    <location>
        <begin position="703"/>
        <end position="794"/>
    </location>
</feature>
<dbReference type="PANTHER" id="PTHR36108">
    <property type="entry name" value="COLOSSIN-B-RELATED"/>
    <property type="match status" value="1"/>
</dbReference>
<dbReference type="Pfam" id="PF17802">
    <property type="entry name" value="SpaA"/>
    <property type="match status" value="4"/>
</dbReference>
<dbReference type="eggNOG" id="COG4932">
    <property type="taxonomic scope" value="Bacteria"/>
</dbReference>
<evidence type="ECO:0000259" key="6">
    <source>
        <dbReference type="Pfam" id="PF17802"/>
    </source>
</evidence>
<feature type="domain" description="T-Q ester bond containing" evidence="7">
    <location>
        <begin position="1412"/>
        <end position="1530"/>
    </location>
</feature>
<feature type="domain" description="T-Q ester bond containing" evidence="7">
    <location>
        <begin position="1171"/>
        <end position="1289"/>
    </location>
</feature>
<keyword evidence="4" id="KW-0472">Membrane</keyword>
<dbReference type="InterPro" id="IPR041033">
    <property type="entry name" value="SpaA_PFL_dom_1"/>
</dbReference>
<dbReference type="RefSeq" id="WP_006863739.1">
    <property type="nucleotide sequence ID" value="NZ_ACCL02000022.1"/>
</dbReference>
<dbReference type="Pfam" id="PF18202">
    <property type="entry name" value="TQ"/>
    <property type="match status" value="6"/>
</dbReference>
<evidence type="ECO:0000313" key="8">
    <source>
        <dbReference type="EMBL" id="EET59067.1"/>
    </source>
</evidence>
<gene>
    <name evidence="8" type="ORF">BRYFOR_08976</name>
</gene>
<dbReference type="STRING" id="168384.SAMN05660368_03357"/>
<feature type="domain" description="T-Q ester bond containing" evidence="7">
    <location>
        <begin position="930"/>
        <end position="1047"/>
    </location>
</feature>
<keyword evidence="3 5" id="KW-0732">Signal</keyword>
<reference evidence="8" key="1">
    <citation type="submission" date="2009-07" db="EMBL/GenBank/DDBJ databases">
        <authorList>
            <person name="Weinstock G."/>
            <person name="Sodergren E."/>
            <person name="Clifton S."/>
            <person name="Fulton L."/>
            <person name="Fulton B."/>
            <person name="Courtney L."/>
            <person name="Fronick C."/>
            <person name="Harrison M."/>
            <person name="Strong C."/>
            <person name="Farmer C."/>
            <person name="Delahaunty K."/>
            <person name="Markovic C."/>
            <person name="Hall O."/>
            <person name="Minx P."/>
            <person name="Tomlinson C."/>
            <person name="Mitreva M."/>
            <person name="Nelson J."/>
            <person name="Hou S."/>
            <person name="Wollam A."/>
            <person name="Pepin K.H."/>
            <person name="Johnson M."/>
            <person name="Bhonagiri V."/>
            <person name="Nash W.E."/>
            <person name="Warren W."/>
            <person name="Chinwalla A."/>
            <person name="Mardis E.R."/>
            <person name="Wilson R.K."/>
        </authorList>
    </citation>
    <scope>NUCLEOTIDE SEQUENCE [LARGE SCALE GENOMIC DNA]</scope>
    <source>
        <strain evidence="8">DSM 14469</strain>
    </source>
</reference>
<feature type="domain" description="T-Q ester bond containing" evidence="7">
    <location>
        <begin position="1291"/>
        <end position="1409"/>
    </location>
</feature>
<feature type="domain" description="SpaA-like prealbumin fold" evidence="6">
    <location>
        <begin position="453"/>
        <end position="555"/>
    </location>
</feature>
<evidence type="ECO:0000313" key="9">
    <source>
        <dbReference type="Proteomes" id="UP000005561"/>
    </source>
</evidence>
<evidence type="ECO:0000256" key="2">
    <source>
        <dbReference type="ARBA" id="ARBA00022525"/>
    </source>
</evidence>
<dbReference type="Gene3D" id="2.60.40.10">
    <property type="entry name" value="Immunoglobulins"/>
    <property type="match status" value="4"/>
</dbReference>
<feature type="transmembrane region" description="Helical" evidence="4">
    <location>
        <begin position="1678"/>
        <end position="1697"/>
    </location>
</feature>
<evidence type="ECO:0000259" key="7">
    <source>
        <dbReference type="Pfam" id="PF18202"/>
    </source>
</evidence>
<feature type="domain" description="SpaA-like prealbumin fold" evidence="6">
    <location>
        <begin position="218"/>
        <end position="293"/>
    </location>
</feature>
<feature type="signal peptide" evidence="5">
    <location>
        <begin position="1"/>
        <end position="29"/>
    </location>
</feature>
<evidence type="ECO:0008006" key="10">
    <source>
        <dbReference type="Google" id="ProtNLM"/>
    </source>
</evidence>
<dbReference type="InterPro" id="IPR013783">
    <property type="entry name" value="Ig-like_fold"/>
</dbReference>
<dbReference type="NCBIfam" id="NF033903">
    <property type="entry name" value="VaFE_rpt"/>
    <property type="match status" value="6"/>
</dbReference>
<comment type="similarity">
    <text evidence="1">Belongs to the serine-aspartate repeat-containing protein (SDr) family.</text>
</comment>